<evidence type="ECO:0000313" key="2">
    <source>
        <dbReference type="EMBL" id="KAK4780718.1"/>
    </source>
</evidence>
<comment type="caution">
    <text evidence="2">The sequence shown here is derived from an EMBL/GenBank/DDBJ whole genome shotgun (WGS) entry which is preliminary data.</text>
</comment>
<organism evidence="2 3">
    <name type="scientific">Trapa incisa</name>
    <dbReference type="NCBI Taxonomy" id="236973"/>
    <lineage>
        <taxon>Eukaryota</taxon>
        <taxon>Viridiplantae</taxon>
        <taxon>Streptophyta</taxon>
        <taxon>Embryophyta</taxon>
        <taxon>Tracheophyta</taxon>
        <taxon>Spermatophyta</taxon>
        <taxon>Magnoliopsida</taxon>
        <taxon>eudicotyledons</taxon>
        <taxon>Gunneridae</taxon>
        <taxon>Pentapetalae</taxon>
        <taxon>rosids</taxon>
        <taxon>malvids</taxon>
        <taxon>Myrtales</taxon>
        <taxon>Lythraceae</taxon>
        <taxon>Trapa</taxon>
    </lineage>
</organism>
<gene>
    <name evidence="2" type="ORF">SAY87_016824</name>
</gene>
<dbReference type="InterPro" id="IPR045265">
    <property type="entry name" value="AIR12_DOMON"/>
</dbReference>
<evidence type="ECO:0000313" key="3">
    <source>
        <dbReference type="Proteomes" id="UP001345219"/>
    </source>
</evidence>
<evidence type="ECO:0000259" key="1">
    <source>
        <dbReference type="Pfam" id="PF04526"/>
    </source>
</evidence>
<protein>
    <recommendedName>
        <fullName evidence="1">AIR12 DOMON domain-containing protein</fullName>
    </recommendedName>
</protein>
<name>A0AAN7L1X2_9MYRT</name>
<reference evidence="2 3" key="1">
    <citation type="journal article" date="2023" name="Hortic Res">
        <title>Pangenome of water caltrop reveals structural variations and asymmetric subgenome divergence after allopolyploidization.</title>
        <authorList>
            <person name="Zhang X."/>
            <person name="Chen Y."/>
            <person name="Wang L."/>
            <person name="Yuan Y."/>
            <person name="Fang M."/>
            <person name="Shi L."/>
            <person name="Lu R."/>
            <person name="Comes H.P."/>
            <person name="Ma Y."/>
            <person name="Chen Y."/>
            <person name="Huang G."/>
            <person name="Zhou Y."/>
            <person name="Zheng Z."/>
            <person name="Qiu Y."/>
        </authorList>
    </citation>
    <scope>NUCLEOTIDE SEQUENCE [LARGE SCALE GENOMIC DNA]</scope>
    <source>
        <tissue evidence="2">Roots</tissue>
    </source>
</reference>
<dbReference type="Proteomes" id="UP001345219">
    <property type="component" value="Chromosome 13"/>
</dbReference>
<dbReference type="EMBL" id="JAXIOK010000001">
    <property type="protein sequence ID" value="KAK4780718.1"/>
    <property type="molecule type" value="Genomic_DNA"/>
</dbReference>
<feature type="domain" description="AIR12 DOMON" evidence="1">
    <location>
        <begin position="3"/>
        <end position="53"/>
    </location>
</feature>
<proteinExistence type="predicted"/>
<dbReference type="AlphaFoldDB" id="A0AAN7L1X2"/>
<accession>A0AAN7L1X2</accession>
<sequence>MFVISTKVVVPNSKYNISKLTHVWEVGYEATGVEPMMHPKFLQDFNSVEALNFLTEEESAI</sequence>
<keyword evidence="3" id="KW-1185">Reference proteome</keyword>
<dbReference type="Pfam" id="PF04526">
    <property type="entry name" value="DUF568"/>
    <property type="match status" value="1"/>
</dbReference>